<evidence type="ECO:0000313" key="3">
    <source>
        <dbReference type="Proteomes" id="UP001322138"/>
    </source>
</evidence>
<evidence type="ECO:0000256" key="1">
    <source>
        <dbReference type="SAM" id="MobiDB-lite"/>
    </source>
</evidence>
<dbReference type="GeneID" id="87899500"/>
<comment type="caution">
    <text evidence="2">The sequence shown here is derived from an EMBL/GenBank/DDBJ whole genome shotgun (WGS) entry which is preliminary data.</text>
</comment>
<sequence length="137" mass="15818">MNPPNIFNWDRIGRALKKGRGPEKMPLQSTFDEIATAYFKEVIWKDKKVSLHDQLRDCREMLEHSEYAWADVPTEDDHTPETAKTENIMLVEVAVRRTFFRLCQSWIKERMGTAGVSERTENPGVLEGTESHPGKRG</sequence>
<dbReference type="Proteomes" id="UP001322138">
    <property type="component" value="Unassembled WGS sequence"/>
</dbReference>
<organism evidence="2 3">
    <name type="scientific">Podospora bellae-mahoneyi</name>
    <dbReference type="NCBI Taxonomy" id="2093777"/>
    <lineage>
        <taxon>Eukaryota</taxon>
        <taxon>Fungi</taxon>
        <taxon>Dikarya</taxon>
        <taxon>Ascomycota</taxon>
        <taxon>Pezizomycotina</taxon>
        <taxon>Sordariomycetes</taxon>
        <taxon>Sordariomycetidae</taxon>
        <taxon>Sordariales</taxon>
        <taxon>Podosporaceae</taxon>
        <taxon>Podospora</taxon>
    </lineage>
</organism>
<keyword evidence="3" id="KW-1185">Reference proteome</keyword>
<gene>
    <name evidence="2" type="ORF">QC761_508077</name>
</gene>
<dbReference type="RefSeq" id="XP_062731336.1">
    <property type="nucleotide sequence ID" value="XM_062880018.1"/>
</dbReference>
<protein>
    <submittedName>
        <fullName evidence="2">Uncharacterized protein</fullName>
    </submittedName>
</protein>
<evidence type="ECO:0000313" key="2">
    <source>
        <dbReference type="EMBL" id="KAK4642360.1"/>
    </source>
</evidence>
<feature type="region of interest" description="Disordered" evidence="1">
    <location>
        <begin position="112"/>
        <end position="137"/>
    </location>
</feature>
<dbReference type="EMBL" id="JAFFGZ010000007">
    <property type="protein sequence ID" value="KAK4642360.1"/>
    <property type="molecule type" value="Genomic_DNA"/>
</dbReference>
<reference evidence="2 3" key="1">
    <citation type="journal article" date="2023" name="bioRxiv">
        <title>High-quality genome assemblies of four members of thePodospora anserinaspecies complex.</title>
        <authorList>
            <person name="Ament-Velasquez S.L."/>
            <person name="Vogan A.A."/>
            <person name="Wallerman O."/>
            <person name="Hartmann F."/>
            <person name="Gautier V."/>
            <person name="Silar P."/>
            <person name="Giraud T."/>
            <person name="Johannesson H."/>
        </authorList>
    </citation>
    <scope>NUCLEOTIDE SEQUENCE [LARGE SCALE GENOMIC DNA]</scope>
    <source>
        <strain evidence="2 3">CBS 112042</strain>
    </source>
</reference>
<proteinExistence type="predicted"/>
<name>A0ABR0FEG5_9PEZI</name>
<accession>A0ABR0FEG5</accession>